<dbReference type="Gene3D" id="1.20.1600.10">
    <property type="entry name" value="Outer membrane efflux proteins (OEP)"/>
    <property type="match status" value="1"/>
</dbReference>
<dbReference type="EMBL" id="PDKB01000025">
    <property type="protein sequence ID" value="RBQ28065.1"/>
    <property type="molecule type" value="Genomic_DNA"/>
</dbReference>
<protein>
    <submittedName>
        <fullName evidence="4">RND transporter</fullName>
    </submittedName>
</protein>
<comment type="subcellular location">
    <subcellularLocation>
        <location evidence="2">Cell membrane</location>
        <topology evidence="2">Lipid-anchor</topology>
    </subcellularLocation>
</comment>
<dbReference type="PANTHER" id="PTHR30203:SF32">
    <property type="entry name" value="CATION EFFLUX SYSTEM PROTEIN CUSC"/>
    <property type="match status" value="1"/>
</dbReference>
<feature type="coiled-coil region" evidence="3">
    <location>
        <begin position="349"/>
        <end position="376"/>
    </location>
</feature>
<dbReference type="OrthoDB" id="9783163at2"/>
<evidence type="ECO:0000313" key="4">
    <source>
        <dbReference type="EMBL" id="RBQ28065.1"/>
    </source>
</evidence>
<sequence length="452" mass="51095">MTKKIISLSFVTAFFSSCVSLAPKLEINKDEIIPKEFNNSENLSEYSKITLDNFIENENLRDIVNLALENNKDIQIALLNIEASKSLYRIEQSQYFPTLDANGNLLRQKTDLGISNNYKANLGTSFELDLFGKIRSLNDVAKNDFLATRYASKSTKLSLVSQTINSYLSLKSNIHNLNLSKDILKNLEDVYNLIQKKYEVGITNKEEVLSSYSTLKDAQNDILDFETQIQKDLNSLEFLTSSKIDLKTINDDFTSEKYLKLISSGISSNVLFNRPDIFEAEYKLRAKNANIGVARAAFFPSISLTASTGYASSSLSNLFSGTNIWQFSPSINLPIFSGGENMAKLDLSNTQKEIALKEYEKTIQNAFKEVNDALATRKNITQRVENQKELVKSLFDTYNIALNSYKIGYGTYLNMLISQRAYINAQKNLVKIYLEELENRNELFKTLGGSLE</sequence>
<dbReference type="Proteomes" id="UP000252669">
    <property type="component" value="Unassembled WGS sequence"/>
</dbReference>
<keyword evidence="2" id="KW-0449">Lipoprotein</keyword>
<keyword evidence="3" id="KW-0175">Coiled coil</keyword>
<dbReference type="PANTHER" id="PTHR30203">
    <property type="entry name" value="OUTER MEMBRANE CATION EFFLUX PROTEIN"/>
    <property type="match status" value="1"/>
</dbReference>
<dbReference type="GO" id="GO:0005886">
    <property type="term" value="C:plasma membrane"/>
    <property type="evidence" value="ECO:0007669"/>
    <property type="project" value="UniProtKB-SubCell"/>
</dbReference>
<dbReference type="GO" id="GO:0015562">
    <property type="term" value="F:efflux transmembrane transporter activity"/>
    <property type="evidence" value="ECO:0007669"/>
    <property type="project" value="InterPro"/>
</dbReference>
<comment type="caution">
    <text evidence="4">The sequence shown here is derived from an EMBL/GenBank/DDBJ whole genome shotgun (WGS) entry which is preliminary data.</text>
</comment>
<accession>A0A366MPB4</accession>
<dbReference type="SUPFAM" id="SSF56954">
    <property type="entry name" value="Outer membrane efflux proteins (OEP)"/>
    <property type="match status" value="1"/>
</dbReference>
<keyword evidence="5" id="KW-1185">Reference proteome</keyword>
<dbReference type="PROSITE" id="PS51257">
    <property type="entry name" value="PROKAR_LIPOPROTEIN"/>
    <property type="match status" value="1"/>
</dbReference>
<keyword evidence="2" id="KW-1134">Transmembrane beta strand</keyword>
<organism evidence="4 5">
    <name type="scientific">Aliarcobacter vitoriensis</name>
    <dbReference type="NCBI Taxonomy" id="2011099"/>
    <lineage>
        <taxon>Bacteria</taxon>
        <taxon>Pseudomonadati</taxon>
        <taxon>Campylobacterota</taxon>
        <taxon>Epsilonproteobacteria</taxon>
        <taxon>Campylobacterales</taxon>
        <taxon>Arcobacteraceae</taxon>
        <taxon>Aliarcobacter</taxon>
    </lineage>
</organism>
<reference evidence="4 5" key="1">
    <citation type="submission" date="2017-10" db="EMBL/GenBank/DDBJ databases">
        <title>Genomics of the genus Arcobacter.</title>
        <authorList>
            <person name="Perez-Cataluna A."/>
            <person name="Figueras M.J."/>
        </authorList>
    </citation>
    <scope>NUCLEOTIDE SEQUENCE [LARGE SCALE GENOMIC DNA]</scope>
    <source>
        <strain evidence="4 5">CECT 9230</strain>
    </source>
</reference>
<dbReference type="InterPro" id="IPR010131">
    <property type="entry name" value="MdtP/NodT-like"/>
</dbReference>
<name>A0A366MPB4_9BACT</name>
<dbReference type="InterPro" id="IPR003423">
    <property type="entry name" value="OMP_efflux"/>
</dbReference>
<evidence type="ECO:0000313" key="5">
    <source>
        <dbReference type="Proteomes" id="UP000252669"/>
    </source>
</evidence>
<dbReference type="AlphaFoldDB" id="A0A366MPB4"/>
<keyword evidence="2" id="KW-0812">Transmembrane</keyword>
<gene>
    <name evidence="4" type="ORF">CRU91_11285</name>
</gene>
<dbReference type="Pfam" id="PF02321">
    <property type="entry name" value="OEP"/>
    <property type="match status" value="2"/>
</dbReference>
<dbReference type="RefSeq" id="WP_113895326.1">
    <property type="nucleotide sequence ID" value="NZ_JANJGA010000023.1"/>
</dbReference>
<dbReference type="NCBIfam" id="TIGR01845">
    <property type="entry name" value="outer_NodT"/>
    <property type="match status" value="1"/>
</dbReference>
<dbReference type="Gene3D" id="2.20.200.10">
    <property type="entry name" value="Outer membrane efflux proteins (OEP)"/>
    <property type="match status" value="1"/>
</dbReference>
<evidence type="ECO:0000256" key="2">
    <source>
        <dbReference type="RuleBase" id="RU362097"/>
    </source>
</evidence>
<keyword evidence="2" id="KW-0564">Palmitate</keyword>
<evidence type="ECO:0000256" key="1">
    <source>
        <dbReference type="ARBA" id="ARBA00007613"/>
    </source>
</evidence>
<keyword evidence="2" id="KW-0472">Membrane</keyword>
<evidence type="ECO:0000256" key="3">
    <source>
        <dbReference type="SAM" id="Coils"/>
    </source>
</evidence>
<proteinExistence type="inferred from homology"/>
<comment type="similarity">
    <text evidence="1 2">Belongs to the outer membrane factor (OMF) (TC 1.B.17) family.</text>
</comment>